<dbReference type="Pfam" id="PF00441">
    <property type="entry name" value="Acyl-CoA_dh_1"/>
    <property type="match status" value="1"/>
</dbReference>
<dbReference type="InterPro" id="IPR037069">
    <property type="entry name" value="AcylCoA_DH/ox_N_sf"/>
</dbReference>
<dbReference type="InterPro" id="IPR013786">
    <property type="entry name" value="AcylCoA_DH/ox_N"/>
</dbReference>
<evidence type="ECO:0000313" key="10">
    <source>
        <dbReference type="EMBL" id="MTB93901.1"/>
    </source>
</evidence>
<dbReference type="Proteomes" id="UP000433406">
    <property type="component" value="Unassembled WGS sequence"/>
</dbReference>
<dbReference type="Pfam" id="PF02771">
    <property type="entry name" value="Acyl-CoA_dh_N"/>
    <property type="match status" value="1"/>
</dbReference>
<keyword evidence="5 6" id="KW-0560">Oxidoreductase</keyword>
<protein>
    <submittedName>
        <fullName evidence="10">Acyl-CoA dehydrogenase</fullName>
    </submittedName>
</protein>
<dbReference type="SUPFAM" id="SSF56645">
    <property type="entry name" value="Acyl-CoA dehydrogenase NM domain-like"/>
    <property type="match status" value="1"/>
</dbReference>
<evidence type="ECO:0000313" key="11">
    <source>
        <dbReference type="Proteomes" id="UP000433406"/>
    </source>
</evidence>
<evidence type="ECO:0000256" key="1">
    <source>
        <dbReference type="ARBA" id="ARBA00001974"/>
    </source>
</evidence>
<keyword evidence="11" id="KW-1185">Reference proteome</keyword>
<dbReference type="InterPro" id="IPR052161">
    <property type="entry name" value="Mycobact_Acyl-CoA_DH"/>
</dbReference>
<comment type="caution">
    <text evidence="10">The sequence shown here is derived from an EMBL/GenBank/DDBJ whole genome shotgun (WGS) entry which is preliminary data.</text>
</comment>
<reference evidence="10 11" key="1">
    <citation type="submission" date="2019-10" db="EMBL/GenBank/DDBJ databases">
        <title>Nocardioides novel species isolated from the excrement of Marmot.</title>
        <authorList>
            <person name="Zhang G."/>
        </authorList>
    </citation>
    <scope>NUCLEOTIDE SEQUENCE [LARGE SCALE GENOMIC DNA]</scope>
    <source>
        <strain evidence="11">zg-579</strain>
    </source>
</reference>
<dbReference type="PANTHER" id="PTHR43292:SF4">
    <property type="entry name" value="ACYL-COA DEHYDROGENASE FADE34"/>
    <property type="match status" value="1"/>
</dbReference>
<accession>A0A6I3IYW4</accession>
<evidence type="ECO:0000256" key="4">
    <source>
        <dbReference type="ARBA" id="ARBA00022827"/>
    </source>
</evidence>
<feature type="domain" description="Acyl-CoA dehydrogenase/oxidase C-terminal" evidence="7">
    <location>
        <begin position="229"/>
        <end position="385"/>
    </location>
</feature>
<dbReference type="Gene3D" id="2.40.110.10">
    <property type="entry name" value="Butyryl-CoA Dehydrogenase, subunit A, domain 2"/>
    <property type="match status" value="1"/>
</dbReference>
<dbReference type="InterPro" id="IPR036250">
    <property type="entry name" value="AcylCo_DH-like_C"/>
</dbReference>
<dbReference type="PANTHER" id="PTHR43292">
    <property type="entry name" value="ACYL-COA DEHYDROGENASE"/>
    <property type="match status" value="1"/>
</dbReference>
<evidence type="ECO:0000256" key="3">
    <source>
        <dbReference type="ARBA" id="ARBA00022630"/>
    </source>
</evidence>
<dbReference type="Pfam" id="PF02770">
    <property type="entry name" value="Acyl-CoA_dh_M"/>
    <property type="match status" value="1"/>
</dbReference>
<dbReference type="Gene3D" id="1.10.540.10">
    <property type="entry name" value="Acyl-CoA dehydrogenase/oxidase, N-terminal domain"/>
    <property type="match status" value="1"/>
</dbReference>
<sequence length="406" mass="44283">MPTDELDDFRARARAWLAENLPRLEDAPVPADEDAEWARARELQRRLYDGGFAGICFPVEYGGQGLTLAHQKVFTEESAGYEMPLLFNAPTLGVCAPTILEHGSEEQKRTHISAILRGEAYWVQYLSEPKGGSDLAGLVTRADRVDDGWVINGAKTWSTCAYSADWALCLARTDWDVPKHEGLTMFLVPTDTPGITMRRIRMVNGGDEHCEEFLDDVRVGADAVLGEVNGGWAVAMRQLFHERSTVGGGSPYVSGSGRNRITRPKTDPVLLTRATSRTEDPVAHELLGRWHAREIAQRLLNQRVKDGIASGRLPATAASMMMLAHAEVDAFNDDVCLQLAGAGAAAAASPGDPLRTAAVNYLMRQASSLGGGSAEMSRNMIAERFLGMPREHAPDRGVPFREVSRG</sequence>
<dbReference type="EMBL" id="WLCI01000002">
    <property type="protein sequence ID" value="MTB93901.1"/>
    <property type="molecule type" value="Genomic_DNA"/>
</dbReference>
<evidence type="ECO:0000256" key="6">
    <source>
        <dbReference type="RuleBase" id="RU362125"/>
    </source>
</evidence>
<dbReference type="AlphaFoldDB" id="A0A6I3IYW4"/>
<name>A0A6I3IYW4_9ACTN</name>
<keyword evidence="3 6" id="KW-0285">Flavoprotein</keyword>
<feature type="domain" description="Acyl-CoA oxidase/dehydrogenase middle" evidence="8">
    <location>
        <begin position="126"/>
        <end position="217"/>
    </location>
</feature>
<evidence type="ECO:0000256" key="5">
    <source>
        <dbReference type="ARBA" id="ARBA00023002"/>
    </source>
</evidence>
<evidence type="ECO:0000256" key="2">
    <source>
        <dbReference type="ARBA" id="ARBA00009347"/>
    </source>
</evidence>
<dbReference type="GO" id="GO:0050660">
    <property type="term" value="F:flavin adenine dinucleotide binding"/>
    <property type="evidence" value="ECO:0007669"/>
    <property type="project" value="InterPro"/>
</dbReference>
<gene>
    <name evidence="10" type="ORF">GGQ22_02290</name>
</gene>
<keyword evidence="4 6" id="KW-0274">FAD</keyword>
<dbReference type="InterPro" id="IPR009100">
    <property type="entry name" value="AcylCoA_DH/oxidase_NM_dom_sf"/>
</dbReference>
<comment type="cofactor">
    <cofactor evidence="1 6">
        <name>FAD</name>
        <dbReference type="ChEBI" id="CHEBI:57692"/>
    </cofactor>
</comment>
<organism evidence="10 11">
    <name type="scientific">Nocardioides marmotae</name>
    <dbReference type="NCBI Taxonomy" id="2663857"/>
    <lineage>
        <taxon>Bacteria</taxon>
        <taxon>Bacillati</taxon>
        <taxon>Actinomycetota</taxon>
        <taxon>Actinomycetes</taxon>
        <taxon>Propionibacteriales</taxon>
        <taxon>Nocardioidaceae</taxon>
        <taxon>Nocardioides</taxon>
    </lineage>
</organism>
<evidence type="ECO:0000259" key="8">
    <source>
        <dbReference type="Pfam" id="PF02770"/>
    </source>
</evidence>
<dbReference type="RefSeq" id="WP_154613647.1">
    <property type="nucleotide sequence ID" value="NZ_CP053660.1"/>
</dbReference>
<dbReference type="InterPro" id="IPR046373">
    <property type="entry name" value="Acyl-CoA_Oxase/DH_mid-dom_sf"/>
</dbReference>
<proteinExistence type="inferred from homology"/>
<evidence type="ECO:0000259" key="7">
    <source>
        <dbReference type="Pfam" id="PF00441"/>
    </source>
</evidence>
<dbReference type="InterPro" id="IPR009075">
    <property type="entry name" value="AcylCo_DH/oxidase_C"/>
</dbReference>
<dbReference type="Gene3D" id="1.20.140.10">
    <property type="entry name" value="Butyryl-CoA Dehydrogenase, subunit A, domain 3"/>
    <property type="match status" value="1"/>
</dbReference>
<dbReference type="GO" id="GO:0005886">
    <property type="term" value="C:plasma membrane"/>
    <property type="evidence" value="ECO:0007669"/>
    <property type="project" value="TreeGrafter"/>
</dbReference>
<dbReference type="InterPro" id="IPR006091">
    <property type="entry name" value="Acyl-CoA_Oxase/DH_mid-dom"/>
</dbReference>
<dbReference type="SUPFAM" id="SSF47203">
    <property type="entry name" value="Acyl-CoA dehydrogenase C-terminal domain-like"/>
    <property type="match status" value="1"/>
</dbReference>
<comment type="similarity">
    <text evidence="2 6">Belongs to the acyl-CoA dehydrogenase family.</text>
</comment>
<evidence type="ECO:0000259" key="9">
    <source>
        <dbReference type="Pfam" id="PF02771"/>
    </source>
</evidence>
<dbReference type="GO" id="GO:0016627">
    <property type="term" value="F:oxidoreductase activity, acting on the CH-CH group of donors"/>
    <property type="evidence" value="ECO:0007669"/>
    <property type="project" value="InterPro"/>
</dbReference>
<feature type="domain" description="Acyl-CoA dehydrogenase/oxidase N-terminal" evidence="9">
    <location>
        <begin position="3"/>
        <end position="119"/>
    </location>
</feature>